<protein>
    <recommendedName>
        <fullName evidence="2">Ubiquitin-like-conjugating enzyme ATG10</fullName>
    </recommendedName>
    <alternativeName>
        <fullName evidence="7">Autophagy-related protein 10</fullName>
    </alternativeName>
</protein>
<evidence type="ECO:0000256" key="2">
    <source>
        <dbReference type="ARBA" id="ARBA00021099"/>
    </source>
</evidence>
<dbReference type="GO" id="GO:0005829">
    <property type="term" value="C:cytosol"/>
    <property type="evidence" value="ECO:0007669"/>
    <property type="project" value="TreeGrafter"/>
</dbReference>
<gene>
    <name evidence="8" type="ORF">J056_002401</name>
</gene>
<dbReference type="OrthoDB" id="4089664at2759"/>
<dbReference type="Gene3D" id="3.30.1460.50">
    <property type="match status" value="1"/>
</dbReference>
<dbReference type="GO" id="GO:0000045">
    <property type="term" value="P:autophagosome assembly"/>
    <property type="evidence" value="ECO:0007669"/>
    <property type="project" value="TreeGrafter"/>
</dbReference>
<evidence type="ECO:0000313" key="8">
    <source>
        <dbReference type="EMBL" id="EOQ99276.1"/>
    </source>
</evidence>
<dbReference type="GeneID" id="20375353"/>
<dbReference type="RefSeq" id="XP_009269941.1">
    <property type="nucleotide sequence ID" value="XM_009271666.1"/>
</dbReference>
<evidence type="ECO:0000256" key="4">
    <source>
        <dbReference type="ARBA" id="ARBA00022786"/>
    </source>
</evidence>
<reference evidence="9" key="1">
    <citation type="journal article" date="2013" name="BMC Genomics">
        <title>Genome and transcriptome sequencing of the halophilic fungus Wallemia ichthyophaga: haloadaptations present and absent.</title>
        <authorList>
            <person name="Zajc J."/>
            <person name="Liu Y."/>
            <person name="Dai W."/>
            <person name="Yang Z."/>
            <person name="Hu J."/>
            <person name="Gostincar C."/>
            <person name="Gunde-Cimerman N."/>
        </authorList>
    </citation>
    <scope>NUCLEOTIDE SEQUENCE [LARGE SCALE GENOMIC DNA]</scope>
    <source>
        <strain evidence="9">EXF-994 / CBS 113033</strain>
    </source>
</reference>
<dbReference type="Pfam" id="PF03987">
    <property type="entry name" value="Autophagy_act_C"/>
    <property type="match status" value="1"/>
</dbReference>
<name>R9AAT0_WALI9</name>
<keyword evidence="6" id="KW-0072">Autophagy</keyword>
<evidence type="ECO:0000313" key="9">
    <source>
        <dbReference type="Proteomes" id="UP000014064"/>
    </source>
</evidence>
<keyword evidence="5" id="KW-0813">Transport</keyword>
<evidence type="ECO:0000256" key="6">
    <source>
        <dbReference type="ARBA" id="ARBA00023006"/>
    </source>
</evidence>
<dbReference type="KEGG" id="wic:J056_002401"/>
<dbReference type="PANTHER" id="PTHR14957">
    <property type="entry name" value="UBIQUITIN-LIKE-CONJUGATING ENZYME ATG10"/>
    <property type="match status" value="1"/>
</dbReference>
<sequence>MEDFEEIGSESKWVKQSGLRRRSFYPCGNTHSRNVIEDEFEGEVNGVSEVDDAATSESTSTALISVVWDIFHSKTYNVPVLYFNGYIDSQPLRSLDTLIAQGILKHTEHSGYISITDHPLSRLTCYYIHPCNLSTAVDEIMAAEPHAEYNRVWRMIIDTLVYIS</sequence>
<dbReference type="PANTHER" id="PTHR14957:SF1">
    <property type="entry name" value="UBIQUITIN-LIKE-CONJUGATING ENZYME ATG10"/>
    <property type="match status" value="1"/>
</dbReference>
<dbReference type="InterPro" id="IPR007135">
    <property type="entry name" value="Atg3/Atg10"/>
</dbReference>
<keyword evidence="3" id="KW-0808">Transferase</keyword>
<keyword evidence="5" id="KW-0653">Protein transport</keyword>
<evidence type="ECO:0000256" key="5">
    <source>
        <dbReference type="ARBA" id="ARBA00022927"/>
    </source>
</evidence>
<dbReference type="GO" id="GO:0000422">
    <property type="term" value="P:autophagy of mitochondrion"/>
    <property type="evidence" value="ECO:0007669"/>
    <property type="project" value="TreeGrafter"/>
</dbReference>
<keyword evidence="9" id="KW-1185">Reference proteome</keyword>
<evidence type="ECO:0000256" key="7">
    <source>
        <dbReference type="ARBA" id="ARBA00029833"/>
    </source>
</evidence>
<keyword evidence="4" id="KW-0833">Ubl conjugation pathway</keyword>
<organism evidence="8 9">
    <name type="scientific">Wallemia ichthyophaga (strain EXF-994 / CBS 113033)</name>
    <dbReference type="NCBI Taxonomy" id="1299270"/>
    <lineage>
        <taxon>Eukaryota</taxon>
        <taxon>Fungi</taxon>
        <taxon>Dikarya</taxon>
        <taxon>Basidiomycota</taxon>
        <taxon>Wallemiomycotina</taxon>
        <taxon>Wallemiomycetes</taxon>
        <taxon>Wallemiales</taxon>
        <taxon>Wallemiaceae</taxon>
        <taxon>Wallemia</taxon>
    </lineage>
</organism>
<evidence type="ECO:0000256" key="1">
    <source>
        <dbReference type="ARBA" id="ARBA00005696"/>
    </source>
</evidence>
<dbReference type="GO" id="GO:0061651">
    <property type="term" value="F:Atg12 conjugating enzyme activity"/>
    <property type="evidence" value="ECO:0007669"/>
    <property type="project" value="TreeGrafter"/>
</dbReference>
<comment type="similarity">
    <text evidence="1">Belongs to the ATG10 family.</text>
</comment>
<dbReference type="Proteomes" id="UP000014064">
    <property type="component" value="Unassembled WGS sequence"/>
</dbReference>
<accession>R9AAT0</accession>
<dbReference type="EMBL" id="KE007243">
    <property type="protein sequence ID" value="EOQ99276.1"/>
    <property type="molecule type" value="Genomic_DNA"/>
</dbReference>
<dbReference type="GO" id="GO:0032446">
    <property type="term" value="P:protein modification by small protein conjugation"/>
    <property type="evidence" value="ECO:0007669"/>
    <property type="project" value="TreeGrafter"/>
</dbReference>
<dbReference type="GO" id="GO:0015031">
    <property type="term" value="P:protein transport"/>
    <property type="evidence" value="ECO:0007669"/>
    <property type="project" value="UniProtKB-KW"/>
</dbReference>
<dbReference type="AlphaFoldDB" id="R9AAT0"/>
<evidence type="ECO:0000256" key="3">
    <source>
        <dbReference type="ARBA" id="ARBA00022679"/>
    </source>
</evidence>
<dbReference type="HOGENOM" id="CLU_1620332_0_0_1"/>
<proteinExistence type="inferred from homology"/>